<evidence type="ECO:0000313" key="3">
    <source>
        <dbReference type="EMBL" id="QJA84783.1"/>
    </source>
</evidence>
<evidence type="ECO:0000256" key="1">
    <source>
        <dbReference type="SAM" id="Phobius"/>
    </source>
</evidence>
<dbReference type="EMBL" id="MT142535">
    <property type="protein sequence ID" value="QJA84783.1"/>
    <property type="molecule type" value="Genomic_DNA"/>
</dbReference>
<protein>
    <submittedName>
        <fullName evidence="2">Uncharacterized protein</fullName>
    </submittedName>
</protein>
<keyword evidence="1" id="KW-1133">Transmembrane helix</keyword>
<feature type="transmembrane region" description="Helical" evidence="1">
    <location>
        <begin position="74"/>
        <end position="91"/>
    </location>
</feature>
<proteinExistence type="predicted"/>
<accession>A0A6M3JBR7</accession>
<reference evidence="2" key="1">
    <citation type="submission" date="2020-03" db="EMBL/GenBank/DDBJ databases">
        <title>The deep terrestrial virosphere.</title>
        <authorList>
            <person name="Holmfeldt K."/>
            <person name="Nilsson E."/>
            <person name="Simone D."/>
            <person name="Lopez-Fernandez M."/>
            <person name="Wu X."/>
            <person name="de Brujin I."/>
            <person name="Lundin D."/>
            <person name="Andersson A."/>
            <person name="Bertilsson S."/>
            <person name="Dopson M."/>
        </authorList>
    </citation>
    <scope>NUCLEOTIDE SEQUENCE</scope>
    <source>
        <strain evidence="3">MM415A00148</strain>
        <strain evidence="2">MM415B00245</strain>
    </source>
</reference>
<organism evidence="2">
    <name type="scientific">viral metagenome</name>
    <dbReference type="NCBI Taxonomy" id="1070528"/>
    <lineage>
        <taxon>unclassified sequences</taxon>
        <taxon>metagenomes</taxon>
        <taxon>organismal metagenomes</taxon>
    </lineage>
</organism>
<evidence type="ECO:0000313" key="2">
    <source>
        <dbReference type="EMBL" id="QJA67300.1"/>
    </source>
</evidence>
<keyword evidence="1" id="KW-0472">Membrane</keyword>
<keyword evidence="1" id="KW-0812">Transmembrane</keyword>
<name>A0A6M3JBR7_9ZZZZ</name>
<sequence>MNSQDDQYQYHRGSVDQQLKIMNRMLVNIEETLTTMVVWQRFVETRLATGNEKFLQLDKNTASIEDLKSSDRKWGIASMLGAAIAGAIAALRQ</sequence>
<dbReference type="AlphaFoldDB" id="A0A6M3JBR7"/>
<gene>
    <name evidence="3" type="ORF">MM415A00148_0001</name>
    <name evidence="2" type="ORF">MM415B00245_0006</name>
</gene>
<dbReference type="EMBL" id="MT141569">
    <property type="protein sequence ID" value="QJA67300.1"/>
    <property type="molecule type" value="Genomic_DNA"/>
</dbReference>